<accession>A0ABM1QKH7</accession>
<protein>
    <submittedName>
        <fullName evidence="4">Uncharacterized protein LOC104720941</fullName>
    </submittedName>
</protein>
<evidence type="ECO:0000313" key="3">
    <source>
        <dbReference type="Proteomes" id="UP000694864"/>
    </source>
</evidence>
<name>A0ABM1QKH7_CAMSA</name>
<evidence type="ECO:0000256" key="2">
    <source>
        <dbReference type="SAM" id="Phobius"/>
    </source>
</evidence>
<reference evidence="4" key="2">
    <citation type="submission" date="2025-08" db="UniProtKB">
        <authorList>
            <consortium name="RefSeq"/>
        </authorList>
    </citation>
    <scope>IDENTIFICATION</scope>
    <source>
        <tissue evidence="4">Leaf</tissue>
    </source>
</reference>
<organism evidence="3 4">
    <name type="scientific">Camelina sativa</name>
    <name type="common">False flax</name>
    <name type="synonym">Myagrum sativum</name>
    <dbReference type="NCBI Taxonomy" id="90675"/>
    <lineage>
        <taxon>Eukaryota</taxon>
        <taxon>Viridiplantae</taxon>
        <taxon>Streptophyta</taxon>
        <taxon>Embryophyta</taxon>
        <taxon>Tracheophyta</taxon>
        <taxon>Spermatophyta</taxon>
        <taxon>Magnoliopsida</taxon>
        <taxon>eudicotyledons</taxon>
        <taxon>Gunneridae</taxon>
        <taxon>Pentapetalae</taxon>
        <taxon>rosids</taxon>
        <taxon>malvids</taxon>
        <taxon>Brassicales</taxon>
        <taxon>Brassicaceae</taxon>
        <taxon>Camelineae</taxon>
        <taxon>Camelina</taxon>
    </lineage>
</organism>
<feature type="region of interest" description="Disordered" evidence="1">
    <location>
        <begin position="1"/>
        <end position="21"/>
    </location>
</feature>
<dbReference type="InterPro" id="IPR007175">
    <property type="entry name" value="Rpr2/Snm1/Rpp21"/>
</dbReference>
<dbReference type="RefSeq" id="XP_019087265.1">
    <property type="nucleotide sequence ID" value="XM_019231720.1"/>
</dbReference>
<keyword evidence="3" id="KW-1185">Reference proteome</keyword>
<sequence length="263" mass="29245">MGKRGAKKLTNTQGGGPNLKSVLRHDHLKNLALWSSAGDTPIPSLASLFGRRLAADIDSTGIATDPDLVSCQRCEIILKPGFNCNVRIEKVSSKQNQRRTAKGQMKEIYPFKPKAPRPKINQEMTVMPQISKCCGLTSITLRASFVPITTLKPRFLFNIPHNHHIDFCKSPLFKFRRTYAQNDESSSTGGGNRPVSSDDSTKKDQFGGFSFKWRELLNPDQDNFVAVALAGVLTWASLQVLSQLFFKYSFIAALLIFILVTLL</sequence>
<dbReference type="Pfam" id="PF04032">
    <property type="entry name" value="Rpr2"/>
    <property type="match status" value="1"/>
</dbReference>
<feature type="transmembrane region" description="Helical" evidence="2">
    <location>
        <begin position="244"/>
        <end position="262"/>
    </location>
</feature>
<evidence type="ECO:0000256" key="1">
    <source>
        <dbReference type="SAM" id="MobiDB-lite"/>
    </source>
</evidence>
<dbReference type="PANTHER" id="PTHR36072:SF2">
    <property type="entry name" value="OS01G0531000 PROTEIN"/>
    <property type="match status" value="1"/>
</dbReference>
<dbReference type="PANTHER" id="PTHR36072">
    <property type="entry name" value="OS01G0541600 PROTEIN"/>
    <property type="match status" value="1"/>
</dbReference>
<dbReference type="Proteomes" id="UP000694864">
    <property type="component" value="Chromosome 11"/>
</dbReference>
<keyword evidence="2" id="KW-1133">Transmembrane helix</keyword>
<evidence type="ECO:0000313" key="4">
    <source>
        <dbReference type="RefSeq" id="XP_019087265.1"/>
    </source>
</evidence>
<keyword evidence="2" id="KW-0812">Transmembrane</keyword>
<feature type="region of interest" description="Disordered" evidence="1">
    <location>
        <begin position="182"/>
        <end position="202"/>
    </location>
</feature>
<dbReference type="GeneID" id="104720941"/>
<proteinExistence type="predicted"/>
<reference evidence="3" key="1">
    <citation type="journal article" date="2014" name="Nat. Commun.">
        <title>The emerging biofuel crop Camelina sativa retains a highly undifferentiated hexaploid genome structure.</title>
        <authorList>
            <person name="Kagale S."/>
            <person name="Koh C."/>
            <person name="Nixon J."/>
            <person name="Bollina V."/>
            <person name="Clarke W.E."/>
            <person name="Tuteja R."/>
            <person name="Spillane C."/>
            <person name="Robinson S.J."/>
            <person name="Links M.G."/>
            <person name="Clarke C."/>
            <person name="Higgins E.E."/>
            <person name="Huebert T."/>
            <person name="Sharpe A.G."/>
            <person name="Parkin I.A."/>
        </authorList>
    </citation>
    <scope>NUCLEOTIDE SEQUENCE [LARGE SCALE GENOMIC DNA]</scope>
    <source>
        <strain evidence="3">cv. DH55</strain>
    </source>
</reference>
<keyword evidence="2" id="KW-0472">Membrane</keyword>
<gene>
    <name evidence="4" type="primary">LOC104720941</name>
</gene>